<name>A0ABT5AXC0_9BACT</name>
<evidence type="ECO:0000313" key="3">
    <source>
        <dbReference type="Proteomes" id="UP001217838"/>
    </source>
</evidence>
<gene>
    <name evidence="2" type="ORF">POL58_02050</name>
</gene>
<reference evidence="2 3" key="1">
    <citation type="submission" date="2022-11" db="EMBL/GenBank/DDBJ databases">
        <title>Minimal conservation of predation-associated metabolite biosynthetic gene clusters underscores biosynthetic potential of Myxococcota including descriptions for ten novel species: Archangium lansinium sp. nov., Myxococcus landrumus sp. nov., Nannocystis bai.</title>
        <authorList>
            <person name="Ahearne A."/>
            <person name="Stevens C."/>
            <person name="Dowd S."/>
        </authorList>
    </citation>
    <scope>NUCLEOTIDE SEQUENCE [LARGE SCALE GENOMIC DNA]</scope>
    <source>
        <strain evidence="2 3">NCELM</strain>
    </source>
</reference>
<dbReference type="Proteomes" id="UP001217838">
    <property type="component" value="Unassembled WGS sequence"/>
</dbReference>
<dbReference type="EMBL" id="JAQNDN010000001">
    <property type="protein sequence ID" value="MDC0666497.1"/>
    <property type="molecule type" value="Genomic_DNA"/>
</dbReference>
<sequence length="593" mass="65366">MGSPVRNDKKKKEIKANKETASPSSTTTMTSTAMDGSPSQLLLFMLVARWELELRAEGSAEASDEEQPEGGSGPNVSKQRNFKGKPTWKVLRRRLRAAPADAEREPSPESIARAWAGLQKYLHYRVSSVEKNLTFERLVNLLEECGDWRSDFSTKGLNDHEIALLSEAKKHAEAQVIRDAVTALRHFCRDELHGYTTAAGHPRSLVGLPVGMPTVGGKTIKVWTGLADPAGRKKWWNDDWVKLRGDCRDYLARPEGLAETIFAAFVSEMNEAFPAPAANDKAALLNDACVRAWGCLARKDRHPGEGLATWSKRQADTLLSQEGADGSQFVELLLRFAVRWDPLGEIQHRMIALRQLLRAAASPELDGLLARMNPLHDALAAIFHAHGASSWDEAVRAQIRAEFDESYGGCETLVESGFKRLVAPKPRPLPTDGLLDSCLVLATVPAGGTSMHGPHGVRALLQVRKGAQAGMQRRAEALAKQLLQLSRFLERELHGYRGDDELPPYRRIRSVMLAGRRVEVTQKLMDMARHPAGLVIVRAGNRPDAAWVPLSRSTLLDGIGGRLQRLIDDTAELWPGWSTTPRDRGATDEGVEA</sequence>
<comment type="caution">
    <text evidence="2">The sequence shown here is derived from an EMBL/GenBank/DDBJ whole genome shotgun (WGS) entry which is preliminary data.</text>
</comment>
<feature type="compositionally biased region" description="Basic and acidic residues" evidence="1">
    <location>
        <begin position="1"/>
        <end position="18"/>
    </location>
</feature>
<keyword evidence="3" id="KW-1185">Reference proteome</keyword>
<feature type="region of interest" description="Disordered" evidence="1">
    <location>
        <begin position="1"/>
        <end position="35"/>
    </location>
</feature>
<feature type="compositionally biased region" description="Low complexity" evidence="1">
    <location>
        <begin position="20"/>
        <end position="34"/>
    </location>
</feature>
<evidence type="ECO:0000256" key="1">
    <source>
        <dbReference type="SAM" id="MobiDB-lite"/>
    </source>
</evidence>
<feature type="region of interest" description="Disordered" evidence="1">
    <location>
        <begin position="57"/>
        <end position="83"/>
    </location>
</feature>
<accession>A0ABT5AXC0</accession>
<proteinExistence type="predicted"/>
<dbReference type="RefSeq" id="WP_271994070.1">
    <property type="nucleotide sequence ID" value="NZ_JAQNDN010000001.1"/>
</dbReference>
<organism evidence="2 3">
    <name type="scientific">Nannocystis radixulma</name>
    <dbReference type="NCBI Taxonomy" id="2995305"/>
    <lineage>
        <taxon>Bacteria</taxon>
        <taxon>Pseudomonadati</taxon>
        <taxon>Myxococcota</taxon>
        <taxon>Polyangia</taxon>
        <taxon>Nannocystales</taxon>
        <taxon>Nannocystaceae</taxon>
        <taxon>Nannocystis</taxon>
    </lineage>
</organism>
<protein>
    <submittedName>
        <fullName evidence="2">Uncharacterized protein</fullName>
    </submittedName>
</protein>
<evidence type="ECO:0000313" key="2">
    <source>
        <dbReference type="EMBL" id="MDC0666497.1"/>
    </source>
</evidence>